<dbReference type="EMBL" id="JAUSUB010000001">
    <property type="protein sequence ID" value="MDQ0268350.1"/>
    <property type="molecule type" value="Genomic_DNA"/>
</dbReference>
<evidence type="ECO:0008006" key="3">
    <source>
        <dbReference type="Google" id="ProtNLM"/>
    </source>
</evidence>
<comment type="caution">
    <text evidence="1">The sequence shown here is derived from an EMBL/GenBank/DDBJ whole genome shotgun (WGS) entry which is preliminary data.</text>
</comment>
<dbReference type="RefSeq" id="WP_307471027.1">
    <property type="nucleotide sequence ID" value="NZ_JAUSUB010000001.1"/>
</dbReference>
<organism evidence="1 2">
    <name type="scientific">Cytobacillus purgationiresistens</name>
    <dbReference type="NCBI Taxonomy" id="863449"/>
    <lineage>
        <taxon>Bacteria</taxon>
        <taxon>Bacillati</taxon>
        <taxon>Bacillota</taxon>
        <taxon>Bacilli</taxon>
        <taxon>Bacillales</taxon>
        <taxon>Bacillaceae</taxon>
        <taxon>Cytobacillus</taxon>
    </lineage>
</organism>
<dbReference type="Proteomes" id="UP001238088">
    <property type="component" value="Unassembled WGS sequence"/>
</dbReference>
<evidence type="ECO:0000313" key="1">
    <source>
        <dbReference type="EMBL" id="MDQ0268350.1"/>
    </source>
</evidence>
<evidence type="ECO:0000313" key="2">
    <source>
        <dbReference type="Proteomes" id="UP001238088"/>
    </source>
</evidence>
<sequence length="69" mass="7683">MKGTLIGIVHGDGSLTFHYNHINQNGEIRGGKCESAPVVLQDGRIRLYEKWKWTDNQEGKGSSIVEEAL</sequence>
<protein>
    <recommendedName>
        <fullName evidence="3">N-acetylglutamate synthase</fullName>
    </recommendedName>
</protein>
<dbReference type="InterPro" id="IPR058595">
    <property type="entry name" value="Avidin-like"/>
</dbReference>
<name>A0ABU0ABE3_9BACI</name>
<gene>
    <name evidence="1" type="ORF">J2S17_000219</name>
</gene>
<accession>A0ABU0ABE3</accession>
<keyword evidence="2" id="KW-1185">Reference proteome</keyword>
<reference evidence="1 2" key="1">
    <citation type="submission" date="2023-07" db="EMBL/GenBank/DDBJ databases">
        <title>Genomic Encyclopedia of Type Strains, Phase IV (KMG-IV): sequencing the most valuable type-strain genomes for metagenomic binning, comparative biology and taxonomic classification.</title>
        <authorList>
            <person name="Goeker M."/>
        </authorList>
    </citation>
    <scope>NUCLEOTIDE SEQUENCE [LARGE SCALE GENOMIC DNA]</scope>
    <source>
        <strain evidence="1 2">DSM 23494</strain>
    </source>
</reference>
<dbReference type="Pfam" id="PF26421">
    <property type="entry name" value="Avidin_like"/>
    <property type="match status" value="1"/>
</dbReference>
<proteinExistence type="predicted"/>